<feature type="transmembrane region" description="Helical" evidence="2">
    <location>
        <begin position="133"/>
        <end position="151"/>
    </location>
</feature>
<feature type="transmembrane region" description="Helical" evidence="2">
    <location>
        <begin position="352"/>
        <end position="373"/>
    </location>
</feature>
<keyword evidence="4" id="KW-1185">Reference proteome</keyword>
<dbReference type="AlphaFoldDB" id="A0A941AQU5"/>
<comment type="caution">
    <text evidence="3">The sequence shown here is derived from an EMBL/GenBank/DDBJ whole genome shotgun (WGS) entry which is preliminary data.</text>
</comment>
<sequence>MTPHDLSTAPLPRGPSGAPGASGLDAERPRPGLRRPEVVLALIAVAYAVIQLVVLPHTMSLEWDEAVYTSQVAPMVPDADFSAPRARGITWLVAPVAHFTVDPTAIRLWLTLVSAAGLFLAFLPWCSLLRGRVLALAAGLFATLWVTIWYGDQVMPNLYVAYGCLLAAGCSVLTARDRRSGSRSSGSRRSGSWWAWAGLAAGVAGVALLRPGDALWLALPLGVTALVRRDVRALAVVSAAVAAGFLPWVIEGFQRFGGPLERWRAAGEVQGGIAPAPGFLYEFKTANGPAFCRPCTTTLDDPQWALWWLVLPLLAICGAVVARSAAHAVAAVTGLCVAVPYLFLVDYSAPRFLLPAYALLAIPAAEALVRVAGRRPVPLASALVRITVAIVLAAHVAVQAYALRDVSAGETKERGYQAGIVKDMVKLGVHAPCTLVGRQVNPAMALIARCDALSLGAGRPVPDLSHAPEGHVFAVLTKDVPPPGAEKWKRHVLRRSGSRPTWVAYIRP</sequence>
<feature type="transmembrane region" description="Helical" evidence="2">
    <location>
        <begin position="38"/>
        <end position="55"/>
    </location>
</feature>
<feature type="transmembrane region" description="Helical" evidence="2">
    <location>
        <begin position="231"/>
        <end position="250"/>
    </location>
</feature>
<feature type="region of interest" description="Disordered" evidence="1">
    <location>
        <begin position="1"/>
        <end position="30"/>
    </location>
</feature>
<feature type="transmembrane region" description="Helical" evidence="2">
    <location>
        <begin position="379"/>
        <end position="403"/>
    </location>
</feature>
<evidence type="ECO:0000313" key="4">
    <source>
        <dbReference type="Proteomes" id="UP000674234"/>
    </source>
</evidence>
<dbReference type="RefSeq" id="WP_210156473.1">
    <property type="nucleotide sequence ID" value="NZ_JAFCNB010000007.1"/>
</dbReference>
<accession>A0A941AQU5</accession>
<evidence type="ECO:0000313" key="3">
    <source>
        <dbReference type="EMBL" id="MBP2705179.1"/>
    </source>
</evidence>
<reference evidence="3" key="1">
    <citation type="submission" date="2021-02" db="EMBL/GenBank/DDBJ databases">
        <title>Draft genome sequence of Microbispora sp. RL4-1S isolated from rice leaves in Thailand.</title>
        <authorList>
            <person name="Muangham S."/>
            <person name="Duangmal K."/>
        </authorList>
    </citation>
    <scope>NUCLEOTIDE SEQUENCE</scope>
    <source>
        <strain evidence="3">RL4-1S</strain>
    </source>
</reference>
<feature type="transmembrane region" description="Helical" evidence="2">
    <location>
        <begin position="106"/>
        <end position="126"/>
    </location>
</feature>
<feature type="transmembrane region" description="Helical" evidence="2">
    <location>
        <begin position="304"/>
        <end position="322"/>
    </location>
</feature>
<organism evidence="3 4">
    <name type="scientific">Microbispora oryzae</name>
    <dbReference type="NCBI Taxonomy" id="2806554"/>
    <lineage>
        <taxon>Bacteria</taxon>
        <taxon>Bacillati</taxon>
        <taxon>Actinomycetota</taxon>
        <taxon>Actinomycetes</taxon>
        <taxon>Streptosporangiales</taxon>
        <taxon>Streptosporangiaceae</taxon>
        <taxon>Microbispora</taxon>
    </lineage>
</organism>
<keyword evidence="2" id="KW-1133">Transmembrane helix</keyword>
<feature type="transmembrane region" description="Helical" evidence="2">
    <location>
        <begin position="193"/>
        <end position="211"/>
    </location>
</feature>
<proteinExistence type="predicted"/>
<name>A0A941AQU5_9ACTN</name>
<dbReference type="Proteomes" id="UP000674234">
    <property type="component" value="Unassembled WGS sequence"/>
</dbReference>
<feature type="compositionally biased region" description="Low complexity" evidence="1">
    <location>
        <begin position="9"/>
        <end position="24"/>
    </location>
</feature>
<gene>
    <name evidence="3" type="ORF">JOL79_15290</name>
</gene>
<feature type="transmembrane region" description="Helical" evidence="2">
    <location>
        <begin position="157"/>
        <end position="173"/>
    </location>
</feature>
<protein>
    <submittedName>
        <fullName evidence="3">Uncharacterized protein</fullName>
    </submittedName>
</protein>
<evidence type="ECO:0000256" key="2">
    <source>
        <dbReference type="SAM" id="Phobius"/>
    </source>
</evidence>
<feature type="transmembrane region" description="Helical" evidence="2">
    <location>
        <begin position="328"/>
        <end position="345"/>
    </location>
</feature>
<dbReference type="EMBL" id="JAFCNB010000007">
    <property type="protein sequence ID" value="MBP2705179.1"/>
    <property type="molecule type" value="Genomic_DNA"/>
</dbReference>
<keyword evidence="2" id="KW-0472">Membrane</keyword>
<evidence type="ECO:0000256" key="1">
    <source>
        <dbReference type="SAM" id="MobiDB-lite"/>
    </source>
</evidence>
<keyword evidence="2" id="KW-0812">Transmembrane</keyword>